<keyword evidence="5" id="KW-0732">Signal</keyword>
<accession>A0A1V4K5J3</accession>
<gene>
    <name evidence="9" type="ORF">AV530_002155</name>
</gene>
<dbReference type="Pfam" id="PF01064">
    <property type="entry name" value="Activin_recp"/>
    <property type="match status" value="1"/>
</dbReference>
<dbReference type="Gene3D" id="2.10.60.10">
    <property type="entry name" value="CD59"/>
    <property type="match status" value="1"/>
</dbReference>
<dbReference type="FunFam" id="2.10.60.10:FF:000007">
    <property type="entry name" value="Receptor protein serine/threonine kinase"/>
    <property type="match status" value="1"/>
</dbReference>
<protein>
    <recommendedName>
        <fullName evidence="8">Activin types I and II receptor domain-containing protein</fullName>
    </recommendedName>
</protein>
<comment type="cofactor">
    <cofactor evidence="1">
        <name>Mn(2+)</name>
        <dbReference type="ChEBI" id="CHEBI:29035"/>
    </cofactor>
</comment>
<dbReference type="SUPFAM" id="SSF57302">
    <property type="entry name" value="Snake toxin-like"/>
    <property type="match status" value="1"/>
</dbReference>
<keyword evidence="6" id="KW-0472">Membrane</keyword>
<dbReference type="Proteomes" id="UP000190648">
    <property type="component" value="Unassembled WGS sequence"/>
</dbReference>
<dbReference type="InterPro" id="IPR045860">
    <property type="entry name" value="Snake_toxin-like_sf"/>
</dbReference>
<evidence type="ECO:0000256" key="5">
    <source>
        <dbReference type="ARBA" id="ARBA00022729"/>
    </source>
</evidence>
<dbReference type="AlphaFoldDB" id="A0A1V4K5J3"/>
<dbReference type="GO" id="GO:0016020">
    <property type="term" value="C:membrane"/>
    <property type="evidence" value="ECO:0007669"/>
    <property type="project" value="UniProtKB-SubCell"/>
</dbReference>
<dbReference type="EMBL" id="LSYS01004331">
    <property type="protein sequence ID" value="OPJ79651.1"/>
    <property type="molecule type" value="Genomic_DNA"/>
</dbReference>
<organism evidence="9 10">
    <name type="scientific">Patagioenas fasciata monilis</name>
    <dbReference type="NCBI Taxonomy" id="372326"/>
    <lineage>
        <taxon>Eukaryota</taxon>
        <taxon>Metazoa</taxon>
        <taxon>Chordata</taxon>
        <taxon>Craniata</taxon>
        <taxon>Vertebrata</taxon>
        <taxon>Euteleostomi</taxon>
        <taxon>Archelosauria</taxon>
        <taxon>Archosauria</taxon>
        <taxon>Dinosauria</taxon>
        <taxon>Saurischia</taxon>
        <taxon>Theropoda</taxon>
        <taxon>Coelurosauria</taxon>
        <taxon>Aves</taxon>
        <taxon>Neognathae</taxon>
        <taxon>Neoaves</taxon>
        <taxon>Columbimorphae</taxon>
        <taxon>Columbiformes</taxon>
        <taxon>Columbidae</taxon>
        <taxon>Patagioenas</taxon>
    </lineage>
</organism>
<dbReference type="OrthoDB" id="69842at2759"/>
<evidence type="ECO:0000313" key="10">
    <source>
        <dbReference type="Proteomes" id="UP000190648"/>
    </source>
</evidence>
<evidence type="ECO:0000256" key="7">
    <source>
        <dbReference type="SAM" id="MobiDB-lite"/>
    </source>
</evidence>
<comment type="caution">
    <text evidence="9">The sequence shown here is derived from an EMBL/GenBank/DDBJ whole genome shotgun (WGS) entry which is preliminary data.</text>
</comment>
<keyword evidence="10" id="KW-1185">Reference proteome</keyword>
<dbReference type="InterPro" id="IPR000472">
    <property type="entry name" value="Activin_recp"/>
</dbReference>
<comment type="subcellular location">
    <subcellularLocation>
        <location evidence="3">Membrane</location>
    </subcellularLocation>
</comment>
<name>A0A1V4K5J3_PATFA</name>
<sequence length="84" mass="9070">MLTNGREEVVKSCVSLPELNAQVFCHSSKNITKTECCYTDFCNNITLRLPVALSPVTLRLQGNQLGSKEKGNNPGDVSDVASGK</sequence>
<dbReference type="GO" id="GO:0006915">
    <property type="term" value="P:apoptotic process"/>
    <property type="evidence" value="ECO:0007669"/>
    <property type="project" value="UniProtKB-KW"/>
</dbReference>
<evidence type="ECO:0000259" key="8">
    <source>
        <dbReference type="Pfam" id="PF01064"/>
    </source>
</evidence>
<comment type="cofactor">
    <cofactor evidence="2">
        <name>Mg(2+)</name>
        <dbReference type="ChEBI" id="CHEBI:18420"/>
    </cofactor>
</comment>
<feature type="region of interest" description="Disordered" evidence="7">
    <location>
        <begin position="63"/>
        <end position="84"/>
    </location>
</feature>
<dbReference type="GO" id="GO:0004675">
    <property type="term" value="F:transmembrane receptor protein serine/threonine kinase activity"/>
    <property type="evidence" value="ECO:0007669"/>
    <property type="project" value="InterPro"/>
</dbReference>
<dbReference type="STRING" id="372326.A0A1V4K5J3"/>
<evidence type="ECO:0000256" key="2">
    <source>
        <dbReference type="ARBA" id="ARBA00001946"/>
    </source>
</evidence>
<evidence type="ECO:0000313" key="9">
    <source>
        <dbReference type="EMBL" id="OPJ79651.1"/>
    </source>
</evidence>
<evidence type="ECO:0000256" key="3">
    <source>
        <dbReference type="ARBA" id="ARBA00004370"/>
    </source>
</evidence>
<feature type="domain" description="Activin types I and II receptor" evidence="8">
    <location>
        <begin position="3"/>
        <end position="45"/>
    </location>
</feature>
<reference evidence="9 10" key="1">
    <citation type="submission" date="2016-02" db="EMBL/GenBank/DDBJ databases">
        <title>Band-tailed pigeon sequencing and assembly.</title>
        <authorList>
            <person name="Soares A.E."/>
            <person name="Novak B.J."/>
            <person name="Rice E.S."/>
            <person name="O'Connell B."/>
            <person name="Chang D."/>
            <person name="Weber S."/>
            <person name="Shapiro B."/>
        </authorList>
    </citation>
    <scope>NUCLEOTIDE SEQUENCE [LARGE SCALE GENOMIC DNA]</scope>
    <source>
        <strain evidence="9">BTP2013</strain>
        <tissue evidence="9">Blood</tissue>
    </source>
</reference>
<evidence type="ECO:0000256" key="4">
    <source>
        <dbReference type="ARBA" id="ARBA00022703"/>
    </source>
</evidence>
<dbReference type="GO" id="GO:0030154">
    <property type="term" value="P:cell differentiation"/>
    <property type="evidence" value="ECO:0007669"/>
    <property type="project" value="UniProtKB-ARBA"/>
</dbReference>
<proteinExistence type="predicted"/>
<evidence type="ECO:0000256" key="6">
    <source>
        <dbReference type="ARBA" id="ARBA00023136"/>
    </source>
</evidence>
<evidence type="ECO:0000256" key="1">
    <source>
        <dbReference type="ARBA" id="ARBA00001936"/>
    </source>
</evidence>
<keyword evidence="4" id="KW-0053">Apoptosis</keyword>